<name>A0ACD5ZVJ5_AVESA</name>
<sequence>MYNGAGLPTARGSGTSGRVHSNKFLPRPHPSPSSSAAPASSVPGGARDGGFREEMAEHERKRALESRLLELREALEEQGYTEVEADARVAEARKAAAVEALQPASAAKEESGGGCWPKGTPL</sequence>
<reference evidence="1" key="1">
    <citation type="submission" date="2021-05" db="EMBL/GenBank/DDBJ databases">
        <authorList>
            <person name="Scholz U."/>
            <person name="Mascher M."/>
            <person name="Fiebig A."/>
        </authorList>
    </citation>
    <scope>NUCLEOTIDE SEQUENCE [LARGE SCALE GENOMIC DNA]</scope>
</reference>
<reference evidence="1" key="2">
    <citation type="submission" date="2025-09" db="UniProtKB">
        <authorList>
            <consortium name="EnsemblPlants"/>
        </authorList>
    </citation>
    <scope>IDENTIFICATION</scope>
</reference>
<proteinExistence type="predicted"/>
<dbReference type="Proteomes" id="UP001732700">
    <property type="component" value="Chromosome 7A"/>
</dbReference>
<keyword evidence="2" id="KW-1185">Reference proteome</keyword>
<evidence type="ECO:0000313" key="1">
    <source>
        <dbReference type="EnsemblPlants" id="AVESA.00010b.r2.7AG1240590.1.CDS.1"/>
    </source>
</evidence>
<accession>A0ACD5ZVJ5</accession>
<protein>
    <submittedName>
        <fullName evidence="1">Uncharacterized protein</fullName>
    </submittedName>
</protein>
<evidence type="ECO:0000313" key="2">
    <source>
        <dbReference type="Proteomes" id="UP001732700"/>
    </source>
</evidence>
<organism evidence="1 2">
    <name type="scientific">Avena sativa</name>
    <name type="common">Oat</name>
    <dbReference type="NCBI Taxonomy" id="4498"/>
    <lineage>
        <taxon>Eukaryota</taxon>
        <taxon>Viridiplantae</taxon>
        <taxon>Streptophyta</taxon>
        <taxon>Embryophyta</taxon>
        <taxon>Tracheophyta</taxon>
        <taxon>Spermatophyta</taxon>
        <taxon>Magnoliopsida</taxon>
        <taxon>Liliopsida</taxon>
        <taxon>Poales</taxon>
        <taxon>Poaceae</taxon>
        <taxon>BOP clade</taxon>
        <taxon>Pooideae</taxon>
        <taxon>Poodae</taxon>
        <taxon>Poeae</taxon>
        <taxon>Poeae Chloroplast Group 1 (Aveneae type)</taxon>
        <taxon>Aveninae</taxon>
        <taxon>Avena</taxon>
    </lineage>
</organism>
<dbReference type="EnsemblPlants" id="AVESA.00010b.r2.7AG1240590.1">
    <property type="protein sequence ID" value="AVESA.00010b.r2.7AG1240590.1.CDS.1"/>
    <property type="gene ID" value="AVESA.00010b.r2.7AG1240590"/>
</dbReference>